<sequence length="272" mass="31313">MKKSDEKKLIKATEKVFKGLTKTQQLIAVLIVAVGFGTYYFVSQSTHEQSARQEKRITATDAAEFLTLNWDGSGKYYTEINGGRSTFTEADLKQNSQSDYWITFSKLDQLNRANQANARLSYTQYMKIKKMKRPRIPNNPVGWYYKGRSNNQDILFNNTPLTLYNRSHLIAWMFSGDVGSPKNLVTGTRAMNSPGMQDFETKISDVLYRDKLHVRYQVTPIYQYNELLPRGMYMMAKSVEDDGKACDINVYVFNIQPNYQIDYTTGVGQRLN</sequence>
<dbReference type="HOGENOM" id="CLU_054350_4_1_9"/>
<evidence type="ECO:0000259" key="2">
    <source>
        <dbReference type="Pfam" id="PF13930"/>
    </source>
</evidence>
<dbReference type="RefSeq" id="WP_050703027.1">
    <property type="nucleotide sequence ID" value="NZ_LN774769.1"/>
</dbReference>
<dbReference type="KEGG" id="lpk:LACPI_1700"/>
<evidence type="ECO:0000256" key="1">
    <source>
        <dbReference type="SAM" id="Phobius"/>
    </source>
</evidence>
<protein>
    <submittedName>
        <fullName evidence="3">DNA-entry nuclease</fullName>
    </submittedName>
</protein>
<reference evidence="4" key="1">
    <citation type="submission" date="2015-01" db="EMBL/GenBank/DDBJ databases">
        <authorList>
            <person name="Andreevskaya M."/>
        </authorList>
    </citation>
    <scope>NUCLEOTIDE SEQUENCE [LARGE SCALE GENOMIC DNA]</scope>
    <source>
        <strain evidence="4">MKFS47</strain>
    </source>
</reference>
<dbReference type="EMBL" id="LN774769">
    <property type="protein sequence ID" value="CEN28900.1"/>
    <property type="molecule type" value="Genomic_DNA"/>
</dbReference>
<proteinExistence type="predicted"/>
<dbReference type="Gene3D" id="3.40.570.10">
    <property type="entry name" value="Extracellular Endonuclease, subunit A"/>
    <property type="match status" value="1"/>
</dbReference>
<evidence type="ECO:0000313" key="3">
    <source>
        <dbReference type="EMBL" id="CEN28900.1"/>
    </source>
</evidence>
<keyword evidence="1" id="KW-0812">Transmembrane</keyword>
<accession>A0A0D6DZJ0</accession>
<dbReference type="STRING" id="1364.LP2241_50098"/>
<name>A0A0D6DZJ0_9LACT</name>
<dbReference type="AlphaFoldDB" id="A0A0D6DZJ0"/>
<gene>
    <name evidence="3" type="ORF">LACPI_1700</name>
</gene>
<keyword evidence="1" id="KW-0472">Membrane</keyword>
<organism evidence="3 4">
    <name type="scientific">Pseudolactococcus piscium MKFS47</name>
    <dbReference type="NCBI Taxonomy" id="297352"/>
    <lineage>
        <taxon>Bacteria</taxon>
        <taxon>Bacillati</taxon>
        <taxon>Bacillota</taxon>
        <taxon>Bacilli</taxon>
        <taxon>Lactobacillales</taxon>
        <taxon>Streptococcaceae</taxon>
        <taxon>Pseudolactococcus</taxon>
    </lineage>
</organism>
<keyword evidence="1" id="KW-1133">Transmembrane helix</keyword>
<dbReference type="Pfam" id="PF13930">
    <property type="entry name" value="Endonuclea_NS_2"/>
    <property type="match status" value="1"/>
</dbReference>
<feature type="transmembrane region" description="Helical" evidence="1">
    <location>
        <begin position="25"/>
        <end position="42"/>
    </location>
</feature>
<dbReference type="InterPro" id="IPR044927">
    <property type="entry name" value="Endonuclea_NS_2"/>
</dbReference>
<dbReference type="Proteomes" id="UP000033166">
    <property type="component" value="Chromosome I"/>
</dbReference>
<evidence type="ECO:0000313" key="4">
    <source>
        <dbReference type="Proteomes" id="UP000033166"/>
    </source>
</evidence>
<feature type="domain" description="Type VII secretion system protein EssD-like" evidence="2">
    <location>
        <begin position="100"/>
        <end position="238"/>
    </location>
</feature>
<dbReference type="InterPro" id="IPR044929">
    <property type="entry name" value="DNA/RNA_non-sp_Endonuclease_sf"/>
</dbReference>